<dbReference type="Gene3D" id="3.40.190.290">
    <property type="match status" value="1"/>
</dbReference>
<dbReference type="InterPro" id="IPR036388">
    <property type="entry name" value="WH-like_DNA-bd_sf"/>
</dbReference>
<evidence type="ECO:0000259" key="5">
    <source>
        <dbReference type="PROSITE" id="PS50931"/>
    </source>
</evidence>
<dbReference type="Proteomes" id="UP000517753">
    <property type="component" value="Unassembled WGS sequence"/>
</dbReference>
<dbReference type="PROSITE" id="PS50931">
    <property type="entry name" value="HTH_LYSR"/>
    <property type="match status" value="1"/>
</dbReference>
<dbReference type="Gene3D" id="1.10.10.10">
    <property type="entry name" value="Winged helix-like DNA-binding domain superfamily/Winged helix DNA-binding domain"/>
    <property type="match status" value="1"/>
</dbReference>
<dbReference type="InterPro" id="IPR036390">
    <property type="entry name" value="WH_DNA-bd_sf"/>
</dbReference>
<dbReference type="CDD" id="cd08474">
    <property type="entry name" value="PBP2_CrgA_like_5"/>
    <property type="match status" value="1"/>
</dbReference>
<comment type="similarity">
    <text evidence="1">Belongs to the LysR transcriptional regulatory family.</text>
</comment>
<dbReference type="PANTHER" id="PTHR30537">
    <property type="entry name" value="HTH-TYPE TRANSCRIPTIONAL REGULATOR"/>
    <property type="match status" value="1"/>
</dbReference>
<dbReference type="GO" id="GO:0006351">
    <property type="term" value="P:DNA-templated transcription"/>
    <property type="evidence" value="ECO:0007669"/>
    <property type="project" value="TreeGrafter"/>
</dbReference>
<dbReference type="InterPro" id="IPR005119">
    <property type="entry name" value="LysR_subst-bd"/>
</dbReference>
<gene>
    <name evidence="6" type="ORF">HD841_003944</name>
</gene>
<evidence type="ECO:0000256" key="3">
    <source>
        <dbReference type="ARBA" id="ARBA00023125"/>
    </source>
</evidence>
<dbReference type="PANTHER" id="PTHR30537:SF1">
    <property type="entry name" value="HTH-TYPE TRANSCRIPTIONAL REGULATOR PGRR"/>
    <property type="match status" value="1"/>
</dbReference>
<dbReference type="FunFam" id="1.10.10.10:FF:000001">
    <property type="entry name" value="LysR family transcriptional regulator"/>
    <property type="match status" value="1"/>
</dbReference>
<protein>
    <submittedName>
        <fullName evidence="6">DNA-binding transcriptional LysR family regulator</fullName>
    </submittedName>
</protein>
<evidence type="ECO:0000256" key="4">
    <source>
        <dbReference type="ARBA" id="ARBA00023163"/>
    </source>
</evidence>
<organism evidence="6 7">
    <name type="scientific">Sphingomonas melonis</name>
    <dbReference type="NCBI Taxonomy" id="152682"/>
    <lineage>
        <taxon>Bacteria</taxon>
        <taxon>Pseudomonadati</taxon>
        <taxon>Pseudomonadota</taxon>
        <taxon>Alphaproteobacteria</taxon>
        <taxon>Sphingomonadales</taxon>
        <taxon>Sphingomonadaceae</taxon>
        <taxon>Sphingomonas</taxon>
    </lineage>
</organism>
<dbReference type="InterPro" id="IPR058163">
    <property type="entry name" value="LysR-type_TF_proteobact-type"/>
</dbReference>
<dbReference type="SUPFAM" id="SSF46785">
    <property type="entry name" value="Winged helix' DNA-binding domain"/>
    <property type="match status" value="1"/>
</dbReference>
<dbReference type="SUPFAM" id="SSF53850">
    <property type="entry name" value="Periplasmic binding protein-like II"/>
    <property type="match status" value="1"/>
</dbReference>
<dbReference type="Pfam" id="PF00126">
    <property type="entry name" value="HTH_1"/>
    <property type="match status" value="1"/>
</dbReference>
<reference evidence="6 7" key="2">
    <citation type="submission" date="2020-08" db="EMBL/GenBank/DDBJ databases">
        <title>The Agave Microbiome: Exploring the role of microbial communities in plant adaptations to desert environments.</title>
        <authorList>
            <person name="Partida-Martinez L.P."/>
        </authorList>
    </citation>
    <scope>NUCLEOTIDE SEQUENCE [LARGE SCALE GENOMIC DNA]</scope>
    <source>
        <strain evidence="6 7">AS2.3</strain>
    </source>
</reference>
<dbReference type="PRINTS" id="PR00039">
    <property type="entry name" value="HTHLYSR"/>
</dbReference>
<keyword evidence="4" id="KW-0804">Transcription</keyword>
<dbReference type="AlphaFoldDB" id="A0A7Y9FRJ5"/>
<comment type="caution">
    <text evidence="6">The sequence shown here is derived from an EMBL/GenBank/DDBJ whole genome shotgun (WGS) entry which is preliminary data.</text>
</comment>
<accession>A0A7Y9FRJ5</accession>
<reference evidence="6 7" key="1">
    <citation type="submission" date="2020-07" db="EMBL/GenBank/DDBJ databases">
        <authorList>
            <person name="Partida-Martinez L."/>
            <person name="Huntemann M."/>
            <person name="Clum A."/>
            <person name="Wang J."/>
            <person name="Palaniappan K."/>
            <person name="Ritter S."/>
            <person name="Chen I.-M."/>
            <person name="Stamatis D."/>
            <person name="Reddy T."/>
            <person name="O'Malley R."/>
            <person name="Daum C."/>
            <person name="Shapiro N."/>
            <person name="Ivanova N."/>
            <person name="Kyrpides N."/>
            <person name="Woyke T."/>
        </authorList>
    </citation>
    <scope>NUCLEOTIDE SEQUENCE [LARGE SCALE GENOMIC DNA]</scope>
    <source>
        <strain evidence="6 7">AS2.3</strain>
    </source>
</reference>
<dbReference type="InterPro" id="IPR000847">
    <property type="entry name" value="LysR_HTH_N"/>
</dbReference>
<dbReference type="EMBL" id="JACCBY010000009">
    <property type="protein sequence ID" value="NYD92124.1"/>
    <property type="molecule type" value="Genomic_DNA"/>
</dbReference>
<keyword evidence="2" id="KW-0805">Transcription regulation</keyword>
<dbReference type="GO" id="GO:0043565">
    <property type="term" value="F:sequence-specific DNA binding"/>
    <property type="evidence" value="ECO:0007669"/>
    <property type="project" value="TreeGrafter"/>
</dbReference>
<proteinExistence type="inferred from homology"/>
<name>A0A7Y9FRJ5_9SPHN</name>
<dbReference type="FunFam" id="3.40.190.290:FF:000012">
    <property type="entry name" value="Transcriptional regulator, LysR family"/>
    <property type="match status" value="1"/>
</dbReference>
<dbReference type="Pfam" id="PF03466">
    <property type="entry name" value="LysR_substrate"/>
    <property type="match status" value="1"/>
</dbReference>
<evidence type="ECO:0000256" key="2">
    <source>
        <dbReference type="ARBA" id="ARBA00023015"/>
    </source>
</evidence>
<evidence type="ECO:0000256" key="1">
    <source>
        <dbReference type="ARBA" id="ARBA00009437"/>
    </source>
</evidence>
<keyword evidence="7" id="KW-1185">Reference proteome</keyword>
<evidence type="ECO:0000313" key="7">
    <source>
        <dbReference type="Proteomes" id="UP000517753"/>
    </source>
</evidence>
<dbReference type="GO" id="GO:0003700">
    <property type="term" value="F:DNA-binding transcription factor activity"/>
    <property type="evidence" value="ECO:0007669"/>
    <property type="project" value="InterPro"/>
</dbReference>
<evidence type="ECO:0000313" key="6">
    <source>
        <dbReference type="EMBL" id="NYD92124.1"/>
    </source>
</evidence>
<feature type="domain" description="HTH lysR-type" evidence="5">
    <location>
        <begin position="8"/>
        <end position="65"/>
    </location>
</feature>
<sequence>MNSQLHREDLASLTLFLAVAEERSFTRAAVRLGVSQSALSHAMRRLEAKLGLRLLTRTTRSVAPTEAGERLLDALRPALAAIDDRIAALTDLRERPAGTVRITTSEHPARTLLWPAIERLTATYPDICVELDIERGLTDIVAERYDAGVRLGERLEQDMVAVRIGPRLRMATVATPGYLASRGTPLTPHDLAGHACVNMRMANGSLYAWEYEKDGRALNVKVAGQIVLNDVSMILTAACAGCGIAHVVEDRVAPLVADGSLVRLLADWCAPFDGYYLYYPSRRQPSVAFALLLEALRYRD</sequence>
<keyword evidence="3 6" id="KW-0238">DNA-binding</keyword>